<evidence type="ECO:0000256" key="1">
    <source>
        <dbReference type="SAM" id="MobiDB-lite"/>
    </source>
</evidence>
<name>A0A6J4SPH7_9ACTN</name>
<sequence length="68" mass="6790">MPIGDSAPDLPRKHPMTPRTSHLAALLAAALLGASLSGPAGASAKPLKAKVVKAPDGPYAGADGRKNH</sequence>
<keyword evidence="2" id="KW-0732">Signal</keyword>
<dbReference type="AlphaFoldDB" id="A0A6J4SPH7"/>
<dbReference type="EMBL" id="CADCVO010000360">
    <property type="protein sequence ID" value="CAA9500823.1"/>
    <property type="molecule type" value="Genomic_DNA"/>
</dbReference>
<feature type="chain" id="PRO_5039394446" evidence="2">
    <location>
        <begin position="43"/>
        <end position="68"/>
    </location>
</feature>
<feature type="signal peptide" evidence="2">
    <location>
        <begin position="1"/>
        <end position="42"/>
    </location>
</feature>
<feature type="region of interest" description="Disordered" evidence="1">
    <location>
        <begin position="39"/>
        <end position="68"/>
    </location>
</feature>
<organism evidence="3">
    <name type="scientific">uncultured Solirubrobacteraceae bacterium</name>
    <dbReference type="NCBI Taxonomy" id="1162706"/>
    <lineage>
        <taxon>Bacteria</taxon>
        <taxon>Bacillati</taxon>
        <taxon>Actinomycetota</taxon>
        <taxon>Thermoleophilia</taxon>
        <taxon>Solirubrobacterales</taxon>
        <taxon>Solirubrobacteraceae</taxon>
        <taxon>environmental samples</taxon>
    </lineage>
</organism>
<evidence type="ECO:0000256" key="2">
    <source>
        <dbReference type="SAM" id="SignalP"/>
    </source>
</evidence>
<gene>
    <name evidence="3" type="ORF">AVDCRST_MAG13-2239</name>
</gene>
<proteinExistence type="predicted"/>
<evidence type="ECO:0000313" key="3">
    <source>
        <dbReference type="EMBL" id="CAA9500823.1"/>
    </source>
</evidence>
<reference evidence="3" key="1">
    <citation type="submission" date="2020-02" db="EMBL/GenBank/DDBJ databases">
        <authorList>
            <person name="Meier V. D."/>
        </authorList>
    </citation>
    <scope>NUCLEOTIDE SEQUENCE</scope>
    <source>
        <strain evidence="3">AVDCRST_MAG13</strain>
    </source>
</reference>
<protein>
    <submittedName>
        <fullName evidence="3">Uncharacterized protein</fullName>
    </submittedName>
</protein>
<accession>A0A6J4SPH7</accession>